<protein>
    <submittedName>
        <fullName evidence="1">Uncharacterized protein</fullName>
    </submittedName>
</protein>
<accession>A0A1G9ZES6</accession>
<gene>
    <name evidence="1" type="ORF">SAMN04489726_5461</name>
</gene>
<keyword evidence="2" id="KW-1185">Reference proteome</keyword>
<dbReference type="RefSeq" id="WP_030427105.1">
    <property type="nucleotide sequence ID" value="NZ_JOEF01000002.1"/>
</dbReference>
<proteinExistence type="predicted"/>
<name>A0A1G9ZES6_ALLAB</name>
<dbReference type="AlphaFoldDB" id="A0A1G9ZES6"/>
<sequence length="80" mass="8206">MTASPDVPMAGIWRSSQCTGWELPVANPRASLAGVKIPPVLGAGGPEDNGLSEAAKQVPVLSAAEPDHLPLLTTPALRPE</sequence>
<evidence type="ECO:0000313" key="2">
    <source>
        <dbReference type="Proteomes" id="UP000183376"/>
    </source>
</evidence>
<reference evidence="1 2" key="1">
    <citation type="submission" date="2016-10" db="EMBL/GenBank/DDBJ databases">
        <authorList>
            <person name="de Groot N.N."/>
        </authorList>
    </citation>
    <scope>NUCLEOTIDE SEQUENCE [LARGE SCALE GENOMIC DNA]</scope>
    <source>
        <strain evidence="1 2">DSM 44149</strain>
    </source>
</reference>
<organism evidence="1 2">
    <name type="scientific">Allokutzneria albata</name>
    <name type="common">Kibdelosporangium albatum</name>
    <dbReference type="NCBI Taxonomy" id="211114"/>
    <lineage>
        <taxon>Bacteria</taxon>
        <taxon>Bacillati</taxon>
        <taxon>Actinomycetota</taxon>
        <taxon>Actinomycetes</taxon>
        <taxon>Pseudonocardiales</taxon>
        <taxon>Pseudonocardiaceae</taxon>
        <taxon>Allokutzneria</taxon>
    </lineage>
</organism>
<dbReference type="EMBL" id="LT629701">
    <property type="protein sequence ID" value="SDN19829.1"/>
    <property type="molecule type" value="Genomic_DNA"/>
</dbReference>
<dbReference type="Proteomes" id="UP000183376">
    <property type="component" value="Chromosome I"/>
</dbReference>
<evidence type="ECO:0000313" key="1">
    <source>
        <dbReference type="EMBL" id="SDN19829.1"/>
    </source>
</evidence>